<dbReference type="GO" id="GO:0016787">
    <property type="term" value="F:hydrolase activity"/>
    <property type="evidence" value="ECO:0007669"/>
    <property type="project" value="UniProtKB-KW"/>
</dbReference>
<dbReference type="EC" id="3.6.3.44" evidence="12"/>
<evidence type="ECO:0000256" key="10">
    <source>
        <dbReference type="SAM" id="Phobius"/>
    </source>
</evidence>
<keyword evidence="4 10" id="KW-0812">Transmembrane</keyword>
<feature type="domain" description="Cation/H+ exchanger transmembrane" evidence="11">
    <location>
        <begin position="1"/>
        <end position="382"/>
    </location>
</feature>
<evidence type="ECO:0000256" key="4">
    <source>
        <dbReference type="ARBA" id="ARBA00022692"/>
    </source>
</evidence>
<dbReference type="PANTHER" id="PTHR10110:SF86">
    <property type="entry name" value="SODIUM_HYDROGEN EXCHANGER 7"/>
    <property type="match status" value="1"/>
</dbReference>
<keyword evidence="13" id="KW-1185">Reference proteome</keyword>
<dbReference type="Proteomes" id="UP000008983">
    <property type="component" value="Unassembled WGS sequence"/>
</dbReference>
<sequence length="703" mass="81242">MLIISGIFLGYFYTQIGIIGEATQIILEINPHVIQQVFIPILIFESGFNTDIYIFKRSFINIFILAVPGVLINAILLAFTLKIILNYDQEISWSAAFTIGCILCATDHLSIIKILKQLGSSIRLYTLIQGESLLNYGTAMTFYQLFLNIEKNTQNSFQELTITFFRQIIGGPLLGIFAGLIGSFWIRKIIRDDVLTSCVTFITCYICFYIAEFTFLGVSGILAVVFLGLFMSAYGKTKIYPESEHAVHTIWSFVQYVCETLIFIFSGIIISFEMIGHSTIHLDDWIKLLIFYIIMIFTRYLMIMCFYPFLKILGFGISKEEVYALVWTGLRGVIGLTLSLMVMVDDNIGNVRFKQLTMFYMAGIASLTLIINGTTCGFVLKKLNLIQIPHIRKRILHNSLKELVISCTEKEKKLKINTYLQLADWDKIESMSGLQDIKDNIQRQEQNIKNYNRKSSYTGFNDVDILTEIRFKFLRNLKRLCWEYYDKSQTSSQAANLLEESINIQLENTKKPLQLWDIIYMNFINYKIIQFMFAINNLPLIGRIAKKYLTHHLAFIYEVSTTFIIIGNQIQEVQKELPLRKDFLNTVHHELQFNINQAKKYISELSNNFSENGYIDKEDYNNVQKKVDQNQILLENMTFEWSIPTFQQFMLQFPFFSSLTRIGGILNFANCTLMNNQMSVSTAIASIETNGRPFEKYGRKQSK</sequence>
<feature type="transmembrane region" description="Helical" evidence="10">
    <location>
        <begin position="256"/>
        <end position="276"/>
    </location>
</feature>
<name>G0QW51_ICHMU</name>
<evidence type="ECO:0000313" key="13">
    <source>
        <dbReference type="Proteomes" id="UP000008983"/>
    </source>
</evidence>
<dbReference type="InterPro" id="IPR018422">
    <property type="entry name" value="Cation/H_exchanger_CPA1"/>
</dbReference>
<keyword evidence="3" id="KW-1003">Cell membrane</keyword>
<dbReference type="GO" id="GO:0005886">
    <property type="term" value="C:plasma membrane"/>
    <property type="evidence" value="ECO:0007669"/>
    <property type="project" value="UniProtKB-SubCell"/>
</dbReference>
<evidence type="ECO:0000256" key="1">
    <source>
        <dbReference type="ARBA" id="ARBA00004651"/>
    </source>
</evidence>
<evidence type="ECO:0000256" key="9">
    <source>
        <dbReference type="ARBA" id="ARBA00023201"/>
    </source>
</evidence>
<comment type="subcellular location">
    <subcellularLocation>
        <location evidence="1">Cell membrane</location>
        <topology evidence="1">Multi-pass membrane protein</topology>
    </subcellularLocation>
</comment>
<evidence type="ECO:0000259" key="11">
    <source>
        <dbReference type="Pfam" id="PF00999"/>
    </source>
</evidence>
<dbReference type="OMA" id="CANEALH"/>
<keyword evidence="2" id="KW-0813">Transport</keyword>
<dbReference type="GO" id="GO:0015385">
    <property type="term" value="F:sodium:proton antiporter activity"/>
    <property type="evidence" value="ECO:0007669"/>
    <property type="project" value="InterPro"/>
</dbReference>
<dbReference type="EMBL" id="GL983980">
    <property type="protein sequence ID" value="EGR30554.1"/>
    <property type="molecule type" value="Genomic_DNA"/>
</dbReference>
<reference evidence="12 13" key="1">
    <citation type="submission" date="2011-07" db="EMBL/GenBank/DDBJ databases">
        <authorList>
            <person name="Coyne R."/>
            <person name="Brami D."/>
            <person name="Johnson J."/>
            <person name="Hostetler J."/>
            <person name="Hannick L."/>
            <person name="Clark T."/>
            <person name="Cassidy-Hanley D."/>
            <person name="Inman J."/>
        </authorList>
    </citation>
    <scope>NUCLEOTIDE SEQUENCE [LARGE SCALE GENOMIC DNA]</scope>
    <source>
        <strain evidence="12 13">G5</strain>
    </source>
</reference>
<feature type="transmembrane region" description="Helical" evidence="10">
    <location>
        <begin position="322"/>
        <end position="344"/>
    </location>
</feature>
<dbReference type="eggNOG" id="KOG1965">
    <property type="taxonomic scope" value="Eukaryota"/>
</dbReference>
<keyword evidence="12" id="KW-0378">Hydrolase</keyword>
<dbReference type="GO" id="GO:0098719">
    <property type="term" value="P:sodium ion import across plasma membrane"/>
    <property type="evidence" value="ECO:0007669"/>
    <property type="project" value="TreeGrafter"/>
</dbReference>
<feature type="transmembrane region" description="Helical" evidence="10">
    <location>
        <begin position="124"/>
        <end position="144"/>
    </location>
</feature>
<evidence type="ECO:0000256" key="6">
    <source>
        <dbReference type="ARBA" id="ARBA00023053"/>
    </source>
</evidence>
<proteinExistence type="predicted"/>
<dbReference type="STRING" id="857967.G0QW51"/>
<dbReference type="InParanoid" id="G0QW51"/>
<evidence type="ECO:0000256" key="7">
    <source>
        <dbReference type="ARBA" id="ARBA00023065"/>
    </source>
</evidence>
<feature type="transmembrane region" description="Helical" evidence="10">
    <location>
        <begin position="288"/>
        <end position="310"/>
    </location>
</feature>
<dbReference type="RefSeq" id="XP_004032141.1">
    <property type="nucleotide sequence ID" value="XM_004032093.1"/>
</dbReference>
<gene>
    <name evidence="12" type="ORF">IMG5_129400</name>
</gene>
<feature type="transmembrane region" description="Helical" evidence="10">
    <location>
        <begin position="91"/>
        <end position="112"/>
    </location>
</feature>
<dbReference type="GeneID" id="14906667"/>
<evidence type="ECO:0000313" key="12">
    <source>
        <dbReference type="EMBL" id="EGR30554.1"/>
    </source>
</evidence>
<dbReference type="GO" id="GO:0015386">
    <property type="term" value="F:potassium:proton antiporter activity"/>
    <property type="evidence" value="ECO:0007669"/>
    <property type="project" value="TreeGrafter"/>
</dbReference>
<dbReference type="Gene3D" id="6.10.140.1330">
    <property type="match status" value="1"/>
</dbReference>
<keyword evidence="7" id="KW-0406">Ion transport</keyword>
<dbReference type="OrthoDB" id="441412at2759"/>
<evidence type="ECO:0000256" key="3">
    <source>
        <dbReference type="ARBA" id="ARBA00022475"/>
    </source>
</evidence>
<accession>G0QW51</accession>
<organism evidence="12 13">
    <name type="scientific">Ichthyophthirius multifiliis</name>
    <name type="common">White spot disease agent</name>
    <name type="synonym">Ich</name>
    <dbReference type="NCBI Taxonomy" id="5932"/>
    <lineage>
        <taxon>Eukaryota</taxon>
        <taxon>Sar</taxon>
        <taxon>Alveolata</taxon>
        <taxon>Ciliophora</taxon>
        <taxon>Intramacronucleata</taxon>
        <taxon>Oligohymenophorea</taxon>
        <taxon>Hymenostomatida</taxon>
        <taxon>Ophryoglenina</taxon>
        <taxon>Ichthyophthirius</taxon>
    </lineage>
</organism>
<feature type="transmembrane region" description="Helical" evidence="10">
    <location>
        <begin position="164"/>
        <end position="186"/>
    </location>
</feature>
<feature type="transmembrane region" description="Helical" evidence="10">
    <location>
        <begin position="217"/>
        <end position="235"/>
    </location>
</feature>
<feature type="transmembrane region" description="Helical" evidence="10">
    <location>
        <begin position="356"/>
        <end position="380"/>
    </location>
</feature>
<keyword evidence="5 10" id="KW-1133">Transmembrane helix</keyword>
<evidence type="ECO:0000256" key="2">
    <source>
        <dbReference type="ARBA" id="ARBA00022448"/>
    </source>
</evidence>
<keyword evidence="9" id="KW-0739">Sodium transport</keyword>
<evidence type="ECO:0000256" key="5">
    <source>
        <dbReference type="ARBA" id="ARBA00022989"/>
    </source>
</evidence>
<evidence type="ECO:0000256" key="8">
    <source>
        <dbReference type="ARBA" id="ARBA00023136"/>
    </source>
</evidence>
<dbReference type="PANTHER" id="PTHR10110">
    <property type="entry name" value="SODIUM/HYDROGEN EXCHANGER"/>
    <property type="match status" value="1"/>
</dbReference>
<dbReference type="InterPro" id="IPR006153">
    <property type="entry name" value="Cation/H_exchanger_TM"/>
</dbReference>
<dbReference type="AlphaFoldDB" id="G0QW51"/>
<keyword evidence="6" id="KW-0915">Sodium</keyword>
<protein>
    <submittedName>
        <fullName evidence="12">Sodium hydrogen exchanger family protein, putative</fullName>
        <ecNumber evidence="12">3.6.3.44</ecNumber>
    </submittedName>
</protein>
<dbReference type="GO" id="GO:0051453">
    <property type="term" value="P:regulation of intracellular pH"/>
    <property type="evidence" value="ECO:0007669"/>
    <property type="project" value="TreeGrafter"/>
</dbReference>
<dbReference type="Pfam" id="PF00999">
    <property type="entry name" value="Na_H_Exchanger"/>
    <property type="match status" value="1"/>
</dbReference>
<feature type="transmembrane region" description="Helical" evidence="10">
    <location>
        <begin position="62"/>
        <end position="85"/>
    </location>
</feature>
<keyword evidence="8 10" id="KW-0472">Membrane</keyword>